<feature type="transmembrane region" description="Helical" evidence="7">
    <location>
        <begin position="216"/>
        <end position="234"/>
    </location>
</feature>
<dbReference type="PANTHER" id="PTHR43414">
    <property type="entry name" value="MULTIDRUG RESISTANCE PROTEIN MDTG"/>
    <property type="match status" value="1"/>
</dbReference>
<evidence type="ECO:0000259" key="8">
    <source>
        <dbReference type="PROSITE" id="PS50850"/>
    </source>
</evidence>
<evidence type="ECO:0000256" key="6">
    <source>
        <dbReference type="ARBA" id="ARBA00023136"/>
    </source>
</evidence>
<feature type="transmembrane region" description="Helical" evidence="7">
    <location>
        <begin position="280"/>
        <end position="301"/>
    </location>
</feature>
<dbReference type="EMBL" id="JACDUT010000006">
    <property type="protein sequence ID" value="MBA2875378.1"/>
    <property type="molecule type" value="Genomic_DNA"/>
</dbReference>
<dbReference type="Proteomes" id="UP000523087">
    <property type="component" value="Unassembled WGS sequence"/>
</dbReference>
<proteinExistence type="predicted"/>
<dbReference type="InterPro" id="IPR011701">
    <property type="entry name" value="MFS"/>
</dbReference>
<keyword evidence="6 7" id="KW-0472">Membrane</keyword>
<feature type="transmembrane region" description="Helical" evidence="7">
    <location>
        <begin position="80"/>
        <end position="104"/>
    </location>
</feature>
<gene>
    <name evidence="9" type="ORF">HNR31_002166</name>
</gene>
<organism evidence="9 10">
    <name type="scientific">Thermaerobacillus caldiproteolyticus</name>
    <dbReference type="NCBI Taxonomy" id="247480"/>
    <lineage>
        <taxon>Bacteria</taxon>
        <taxon>Bacillati</taxon>
        <taxon>Bacillota</taxon>
        <taxon>Bacilli</taxon>
        <taxon>Bacillales</taxon>
        <taxon>Anoxybacillaceae</taxon>
        <taxon>Thermaerobacillus</taxon>
    </lineage>
</organism>
<dbReference type="PROSITE" id="PS50850">
    <property type="entry name" value="MFS"/>
    <property type="match status" value="1"/>
</dbReference>
<feature type="transmembrane region" description="Helical" evidence="7">
    <location>
        <begin position="254"/>
        <end position="273"/>
    </location>
</feature>
<feature type="transmembrane region" description="Helical" evidence="7">
    <location>
        <begin position="133"/>
        <end position="153"/>
    </location>
</feature>
<evidence type="ECO:0000256" key="1">
    <source>
        <dbReference type="ARBA" id="ARBA00004651"/>
    </source>
</evidence>
<protein>
    <submittedName>
        <fullName evidence="9">MFS family permease</fullName>
    </submittedName>
</protein>
<dbReference type="PANTHER" id="PTHR43414:SF1">
    <property type="entry name" value="PEPTIDE PERMEASE"/>
    <property type="match status" value="1"/>
</dbReference>
<dbReference type="AlphaFoldDB" id="A0A7W0BYW1"/>
<dbReference type="InterPro" id="IPR020846">
    <property type="entry name" value="MFS_dom"/>
</dbReference>
<feature type="transmembrane region" description="Helical" evidence="7">
    <location>
        <begin position="342"/>
        <end position="368"/>
    </location>
</feature>
<keyword evidence="3" id="KW-1003">Cell membrane</keyword>
<comment type="caution">
    <text evidence="9">The sequence shown here is derived from an EMBL/GenBank/DDBJ whole genome shotgun (WGS) entry which is preliminary data.</text>
</comment>
<dbReference type="SUPFAM" id="SSF103473">
    <property type="entry name" value="MFS general substrate transporter"/>
    <property type="match status" value="1"/>
</dbReference>
<evidence type="ECO:0000256" key="7">
    <source>
        <dbReference type="SAM" id="Phobius"/>
    </source>
</evidence>
<accession>A0A7W0BYW1</accession>
<keyword evidence="5 7" id="KW-1133">Transmembrane helix</keyword>
<dbReference type="Pfam" id="PF07690">
    <property type="entry name" value="MFS_1"/>
    <property type="match status" value="1"/>
</dbReference>
<evidence type="ECO:0000313" key="10">
    <source>
        <dbReference type="Proteomes" id="UP000523087"/>
    </source>
</evidence>
<feature type="transmembrane region" description="Helical" evidence="7">
    <location>
        <begin position="374"/>
        <end position="394"/>
    </location>
</feature>
<evidence type="ECO:0000313" key="9">
    <source>
        <dbReference type="EMBL" id="MBA2875378.1"/>
    </source>
</evidence>
<reference evidence="9 10" key="1">
    <citation type="submission" date="2020-07" db="EMBL/GenBank/DDBJ databases">
        <title>Genomic Encyclopedia of Type Strains, Phase IV (KMG-IV): sequencing the most valuable type-strain genomes for metagenomic binning, comparative biology and taxonomic classification.</title>
        <authorList>
            <person name="Goeker M."/>
        </authorList>
    </citation>
    <scope>NUCLEOTIDE SEQUENCE [LARGE SCALE GENOMIC DNA]</scope>
    <source>
        <strain evidence="9 10">DSM 15730</strain>
    </source>
</reference>
<keyword evidence="4 7" id="KW-0812">Transmembrane</keyword>
<dbReference type="CDD" id="cd17329">
    <property type="entry name" value="MFS_MdtH_MDR_like"/>
    <property type="match status" value="1"/>
</dbReference>
<dbReference type="InterPro" id="IPR036259">
    <property type="entry name" value="MFS_trans_sf"/>
</dbReference>
<feature type="transmembrane region" description="Helical" evidence="7">
    <location>
        <begin position="307"/>
        <end position="330"/>
    </location>
</feature>
<feature type="domain" description="Major facilitator superfamily (MFS) profile" evidence="8">
    <location>
        <begin position="10"/>
        <end position="396"/>
    </location>
</feature>
<keyword evidence="2" id="KW-0813">Transport</keyword>
<evidence type="ECO:0000256" key="5">
    <source>
        <dbReference type="ARBA" id="ARBA00022989"/>
    </source>
</evidence>
<evidence type="ECO:0000256" key="4">
    <source>
        <dbReference type="ARBA" id="ARBA00022692"/>
    </source>
</evidence>
<evidence type="ECO:0000256" key="2">
    <source>
        <dbReference type="ARBA" id="ARBA00022448"/>
    </source>
</evidence>
<comment type="subcellular location">
    <subcellularLocation>
        <location evidence="1">Cell membrane</location>
        <topology evidence="1">Multi-pass membrane protein</topology>
    </subcellularLocation>
</comment>
<name>A0A7W0BYW1_9BACL</name>
<keyword evidence="10" id="KW-1185">Reference proteome</keyword>
<dbReference type="RefSeq" id="WP_181556206.1">
    <property type="nucleotide sequence ID" value="NZ_JACDUT010000006.1"/>
</dbReference>
<dbReference type="GO" id="GO:0022857">
    <property type="term" value="F:transmembrane transporter activity"/>
    <property type="evidence" value="ECO:0007669"/>
    <property type="project" value="InterPro"/>
</dbReference>
<feature type="transmembrane region" description="Helical" evidence="7">
    <location>
        <begin position="12"/>
        <end position="36"/>
    </location>
</feature>
<dbReference type="GO" id="GO:0005886">
    <property type="term" value="C:plasma membrane"/>
    <property type="evidence" value="ECO:0007669"/>
    <property type="project" value="UniProtKB-SubCell"/>
</dbReference>
<feature type="transmembrane region" description="Helical" evidence="7">
    <location>
        <begin position="165"/>
        <end position="184"/>
    </location>
</feature>
<dbReference type="Gene3D" id="1.20.1250.20">
    <property type="entry name" value="MFS general substrate transporter like domains"/>
    <property type="match status" value="1"/>
</dbReference>
<sequence length="409" mass="44831">MGTLKTLHPLSLHIIIGTLFARTATFMAIPFLSIYLTKVKGISPVEAGAIIGISAFVSLFSGFIGGHLSDRFGRKRIMLASIWVWAFVFIGFAIAEHVFVFFLLNALNGICRSFFEPSSRALLSDVTKQEQKLLVFNLRYAAINVGAAIGPLLGLKMGSASSTSAFWLTAIIYILYGLSLSLMFHRKQYTIASPSGETKEHITLRKACYVLIHDKVFFFAIIGMTLGVAGYSQFSSTIPQYLSSAPYFQNGVELFSYLIVVNAVTVLVAQYPVSRIGKFYSPIVSIMLGTVTVGSGLFLFGLVHQPWLLVIAVVIFTIGEVMMFTMNDLFIDQIANPEMKGLYFGAMSFTSIGNAFGPTLGGFFISVFGVSGGGYLFGSLALLSFLGFPFLFYVSRLLKVEKQHIEYSL</sequence>
<feature type="transmembrane region" description="Helical" evidence="7">
    <location>
        <begin position="48"/>
        <end position="68"/>
    </location>
</feature>
<evidence type="ECO:0000256" key="3">
    <source>
        <dbReference type="ARBA" id="ARBA00022475"/>
    </source>
</evidence>